<organism evidence="2 3">
    <name type="scientific">Oedothorax gibbosus</name>
    <dbReference type="NCBI Taxonomy" id="931172"/>
    <lineage>
        <taxon>Eukaryota</taxon>
        <taxon>Metazoa</taxon>
        <taxon>Ecdysozoa</taxon>
        <taxon>Arthropoda</taxon>
        <taxon>Chelicerata</taxon>
        <taxon>Arachnida</taxon>
        <taxon>Araneae</taxon>
        <taxon>Araneomorphae</taxon>
        <taxon>Entelegynae</taxon>
        <taxon>Araneoidea</taxon>
        <taxon>Linyphiidae</taxon>
        <taxon>Erigoninae</taxon>
        <taxon>Oedothorax</taxon>
    </lineage>
</organism>
<proteinExistence type="predicted"/>
<feature type="region of interest" description="Disordered" evidence="1">
    <location>
        <begin position="131"/>
        <end position="150"/>
    </location>
</feature>
<reference evidence="2 3" key="1">
    <citation type="journal article" date="2022" name="Nat. Ecol. Evol.">
        <title>A masculinizing supergene underlies an exaggerated male reproductive morph in a spider.</title>
        <authorList>
            <person name="Hendrickx F."/>
            <person name="De Corte Z."/>
            <person name="Sonet G."/>
            <person name="Van Belleghem S.M."/>
            <person name="Kostlbacher S."/>
            <person name="Vangestel C."/>
        </authorList>
    </citation>
    <scope>NUCLEOTIDE SEQUENCE [LARGE SCALE GENOMIC DNA]</scope>
    <source>
        <strain evidence="2">W744_W776</strain>
    </source>
</reference>
<name>A0AAV6URK2_9ARAC</name>
<accession>A0AAV6URK2</accession>
<evidence type="ECO:0000313" key="3">
    <source>
        <dbReference type="Proteomes" id="UP000827092"/>
    </source>
</evidence>
<gene>
    <name evidence="2" type="ORF">JTE90_028241</name>
</gene>
<dbReference type="AlphaFoldDB" id="A0AAV6URK2"/>
<feature type="region of interest" description="Disordered" evidence="1">
    <location>
        <begin position="174"/>
        <end position="232"/>
    </location>
</feature>
<feature type="region of interest" description="Disordered" evidence="1">
    <location>
        <begin position="1"/>
        <end position="119"/>
    </location>
</feature>
<dbReference type="Proteomes" id="UP000827092">
    <property type="component" value="Unassembled WGS sequence"/>
</dbReference>
<feature type="region of interest" description="Disordered" evidence="1">
    <location>
        <begin position="255"/>
        <end position="292"/>
    </location>
</feature>
<feature type="compositionally biased region" description="Low complexity" evidence="1">
    <location>
        <begin position="47"/>
        <end position="78"/>
    </location>
</feature>
<feature type="compositionally biased region" description="Basic and acidic residues" evidence="1">
    <location>
        <begin position="98"/>
        <end position="107"/>
    </location>
</feature>
<evidence type="ECO:0000313" key="2">
    <source>
        <dbReference type="EMBL" id="KAG8186942.1"/>
    </source>
</evidence>
<feature type="compositionally biased region" description="Basic and acidic residues" evidence="1">
    <location>
        <begin position="195"/>
        <end position="204"/>
    </location>
</feature>
<evidence type="ECO:0000256" key="1">
    <source>
        <dbReference type="SAM" id="MobiDB-lite"/>
    </source>
</evidence>
<feature type="compositionally biased region" description="Basic and acidic residues" evidence="1">
    <location>
        <begin position="255"/>
        <end position="270"/>
    </location>
</feature>
<feature type="compositionally biased region" description="Basic and acidic residues" evidence="1">
    <location>
        <begin position="13"/>
        <end position="24"/>
    </location>
</feature>
<keyword evidence="3" id="KW-1185">Reference proteome</keyword>
<protein>
    <submittedName>
        <fullName evidence="2">Uncharacterized protein</fullName>
    </submittedName>
</protein>
<sequence length="292" mass="32054">MAFGGCDGLKTNMIDHKTVKDPDKILAPADSFDQSEPSDPTFDDIINDSISSSSSMSDSDLTSTDSDDSLALSESESITDVTPLNSPYCDSPLPPNRLVEDKNKARESVTPGTGPPEMNVLIKAIEKLEVETKKSEQAPSKSQRRRTVSCGVEEGLRIEQENQKLFKRVISQQSRMRAMYPSTSQPSRKNLSNNRRLEMSKDDGDAAGAHTPKTMQQLRGLKDSRKYAQRQQKCLSHPSYSFSHVSLTNNIVLPDEKSIGGLDHNTKESSLDGSSSTIISSEINAEKQLTEG</sequence>
<feature type="compositionally biased region" description="Polar residues" evidence="1">
    <location>
        <begin position="174"/>
        <end position="194"/>
    </location>
</feature>
<dbReference type="EMBL" id="JAFNEN010000283">
    <property type="protein sequence ID" value="KAG8186942.1"/>
    <property type="molecule type" value="Genomic_DNA"/>
</dbReference>
<comment type="caution">
    <text evidence="2">The sequence shown here is derived from an EMBL/GenBank/DDBJ whole genome shotgun (WGS) entry which is preliminary data.</text>
</comment>
<feature type="compositionally biased region" description="Low complexity" evidence="1">
    <location>
        <begin position="271"/>
        <end position="283"/>
    </location>
</feature>